<reference evidence="4 5" key="1">
    <citation type="journal article" date="2012" name="J. Bacteriol.">
        <title>Genome Sequence of the Filamentous Bacterium Fibrisoma limi BUZ 3T.</title>
        <authorList>
            <person name="Filippini M."/>
            <person name="Qi W."/>
            <person name="Jaenicke S."/>
            <person name="Goesmann A."/>
            <person name="Smits T.H."/>
            <person name="Bagheri H.C."/>
        </authorList>
    </citation>
    <scope>NUCLEOTIDE SEQUENCE [LARGE SCALE GENOMIC DNA]</scope>
    <source>
        <strain evidence="5">BUZ 3T</strain>
    </source>
</reference>
<protein>
    <submittedName>
        <fullName evidence="4">Uncharacterized protein</fullName>
    </submittedName>
</protein>
<dbReference type="AlphaFoldDB" id="I2GI24"/>
<feature type="transmembrane region" description="Helical" evidence="3">
    <location>
        <begin position="199"/>
        <end position="221"/>
    </location>
</feature>
<dbReference type="Gene3D" id="3.40.50.300">
    <property type="entry name" value="P-loop containing nucleotide triphosphate hydrolases"/>
    <property type="match status" value="1"/>
</dbReference>
<evidence type="ECO:0000313" key="4">
    <source>
        <dbReference type="EMBL" id="CCH53549.1"/>
    </source>
</evidence>
<dbReference type="InterPro" id="IPR027417">
    <property type="entry name" value="P-loop_NTPase"/>
</dbReference>
<gene>
    <name evidence="4" type="ORF">BN8_02652</name>
</gene>
<dbReference type="STRING" id="1185876.BN8_02652"/>
<feature type="transmembrane region" description="Helical" evidence="3">
    <location>
        <begin position="159"/>
        <end position="179"/>
    </location>
</feature>
<evidence type="ECO:0000256" key="2">
    <source>
        <dbReference type="SAM" id="MobiDB-lite"/>
    </source>
</evidence>
<name>I2GI24_9BACT</name>
<feature type="compositionally biased region" description="Low complexity" evidence="2">
    <location>
        <begin position="93"/>
        <end position="102"/>
    </location>
</feature>
<evidence type="ECO:0000313" key="5">
    <source>
        <dbReference type="Proteomes" id="UP000009309"/>
    </source>
</evidence>
<keyword evidence="3" id="KW-0472">Membrane</keyword>
<feature type="coiled-coil region" evidence="1">
    <location>
        <begin position="479"/>
        <end position="509"/>
    </location>
</feature>
<dbReference type="EMBL" id="CAIT01000006">
    <property type="protein sequence ID" value="CCH53549.1"/>
    <property type="molecule type" value="Genomic_DNA"/>
</dbReference>
<keyword evidence="3" id="KW-1133">Transmembrane helix</keyword>
<feature type="region of interest" description="Disordered" evidence="2">
    <location>
        <begin position="87"/>
        <end position="106"/>
    </location>
</feature>
<keyword evidence="3" id="KW-0812">Transmembrane</keyword>
<keyword evidence="1" id="KW-0175">Coiled coil</keyword>
<keyword evidence="5" id="KW-1185">Reference proteome</keyword>
<evidence type="ECO:0000256" key="1">
    <source>
        <dbReference type="SAM" id="Coils"/>
    </source>
</evidence>
<dbReference type="Proteomes" id="UP000009309">
    <property type="component" value="Unassembled WGS sequence"/>
</dbReference>
<dbReference type="SUPFAM" id="SSF52540">
    <property type="entry name" value="P-loop containing nucleoside triphosphate hydrolases"/>
    <property type="match status" value="1"/>
</dbReference>
<proteinExistence type="predicted"/>
<organism evidence="4 5">
    <name type="scientific">Fibrisoma limi BUZ 3</name>
    <dbReference type="NCBI Taxonomy" id="1185876"/>
    <lineage>
        <taxon>Bacteria</taxon>
        <taxon>Pseudomonadati</taxon>
        <taxon>Bacteroidota</taxon>
        <taxon>Cytophagia</taxon>
        <taxon>Cytophagales</taxon>
        <taxon>Spirosomataceae</taxon>
        <taxon>Fibrisoma</taxon>
    </lineage>
</organism>
<accession>I2GI24</accession>
<evidence type="ECO:0000256" key="3">
    <source>
        <dbReference type="SAM" id="Phobius"/>
    </source>
</evidence>
<comment type="caution">
    <text evidence="4">The sequence shown here is derived from an EMBL/GenBank/DDBJ whole genome shotgun (WGS) entry which is preliminary data.</text>
</comment>
<dbReference type="OrthoDB" id="899965at2"/>
<sequence>MMSKESFSYRSFIKNIYIELPRGYVFKHHSLEDDDKEDFLGRQNIKRDFLNVLMYGQKRGAYLVTGYRGMGKTSFVSQVIEAYKKEKNKQNKNKTSSISTNTEKQDTDNNYPVKDINISLAQTQVREVDILKYIVNKLVEDLKTYPQYNTIKRISINNIFSWGWPIITILLLTSNYLFINYFVDKENKPDSYNTLIENIIGLVSIAGLSCLLLYTFVNWSYTNNYNIFLFRIFRNSKTREFKVILEELLNLQLRSNAQVTSEDSLRETFTASVTALFKKDTKVYAMAGPREIEASLISILENLKIFKEYIFIFDELDKIEPVPNQYSFEFSEKNDNYLNQKTYLDDLRERRLLITSILLSLKFFINEAHARFVFIAGREMFEASLADISDRQSSISSVFHRVIYVDSFLKDNSERNNSSLGIGTLVETFINNTLFANIFNHSFKEFEKVSKREYDLLSKYYIYLLYIKKYKIASIDEYLTSAENDKKRITKLIENKKKSKSKLKNLRKNFLVFIKEYFQKKK</sequence>